<feature type="compositionally biased region" description="Low complexity" evidence="3">
    <location>
        <begin position="572"/>
        <end position="584"/>
    </location>
</feature>
<keyword evidence="4" id="KW-0472">Membrane</keyword>
<dbReference type="InterPro" id="IPR018247">
    <property type="entry name" value="EF_Hand_1_Ca_BS"/>
</dbReference>
<dbReference type="Proteomes" id="UP000002729">
    <property type="component" value="Unassembled WGS sequence"/>
</dbReference>
<feature type="compositionally biased region" description="Basic and acidic residues" evidence="3">
    <location>
        <begin position="672"/>
        <end position="684"/>
    </location>
</feature>
<accession>F0Y4S5</accession>
<keyword evidence="4" id="KW-1133">Transmembrane helix</keyword>
<keyword evidence="4" id="KW-0812">Transmembrane</keyword>
<evidence type="ECO:0000256" key="3">
    <source>
        <dbReference type="SAM" id="MobiDB-lite"/>
    </source>
</evidence>
<feature type="domain" description="cDENN" evidence="5">
    <location>
        <begin position="157"/>
        <end position="349"/>
    </location>
</feature>
<dbReference type="PANTHER" id="PTHR10582:SF2">
    <property type="entry name" value="INACTIVE"/>
    <property type="match status" value="1"/>
</dbReference>
<feature type="region of interest" description="Disordered" evidence="3">
    <location>
        <begin position="542"/>
        <end position="584"/>
    </location>
</feature>
<evidence type="ECO:0000313" key="6">
    <source>
        <dbReference type="EMBL" id="EGB09919.1"/>
    </source>
</evidence>
<dbReference type="InterPro" id="IPR024862">
    <property type="entry name" value="TRPV"/>
</dbReference>
<dbReference type="GO" id="GO:0098703">
    <property type="term" value="P:calcium ion import across plasma membrane"/>
    <property type="evidence" value="ECO:0007669"/>
    <property type="project" value="TreeGrafter"/>
</dbReference>
<gene>
    <name evidence="6" type="ORF">AURANDRAFT_71262</name>
</gene>
<dbReference type="GO" id="GO:0005216">
    <property type="term" value="F:monoatomic ion channel activity"/>
    <property type="evidence" value="ECO:0007669"/>
    <property type="project" value="InterPro"/>
</dbReference>
<feature type="region of interest" description="Disordered" evidence="3">
    <location>
        <begin position="631"/>
        <end position="710"/>
    </location>
</feature>
<feature type="region of interest" description="Disordered" evidence="3">
    <location>
        <begin position="806"/>
        <end position="827"/>
    </location>
</feature>
<feature type="transmembrane region" description="Helical" evidence="4">
    <location>
        <begin position="2412"/>
        <end position="2433"/>
    </location>
</feature>
<dbReference type="RefSeq" id="XP_009035945.1">
    <property type="nucleotide sequence ID" value="XM_009037697.1"/>
</dbReference>
<sequence>MPTAQERLAAASERAVPVQVGLIDDAVVVGAAPFDVEESVADVGPWLRRPIIAREAVVLERLPATPRRGGRPGPRPEPPNRVEWFCFPEGEVVLKWRKKRPPSRCHAFALHAEGPPVRGVVLVAWRACGRWAADGGRWAPRAPEAHQRGGARSRRLWAPVALCLLTRLGVVPALVALEQAEPWLAARWAGGGDDGPSLVARLAQLADEAPRPVRGALSLLAAGPLGHLVDARERVGAPSARAARPATLAGGGALPRPVGGGGSLWLAALLLGPEGLATALACVLLERPLCLHAESTTVLAPVAEALLALAAPLEWAGVYVPVLPKPLLELLDAPQAFLLGVESKWIDRGFYAERRRAEAAAGARDRERRAARGEEPVSAEDLRLPGAESGPDVTIGPGVVLFDLDARAVDAPGGEDPPALPPAPRDAVVAAARALREQACLAAHGDGDGDAAGEGAARAPHVGLQAAEARLQLACAAAVLDLLDPGHDRAAAAAPARRGLEPKTRGVIAVARCAAAARAFTRALGAADADVVAAVHGPRDDRFAYRLPPPLDPDDDDDGAPPADAPPPPAPAADAPPDAAADAAAPPRLAWRPPRLLDHVGAPAPPPTRVYRYGTLADLLGVSLAELREALEPPEPPPTNGGTSPRSFARDADADEASTSEEDSLPPPPVETRPRSGSDPRDDADLASPASDGGTPTALTPVALPVLPPHASPVPPARALGAEPRPFEAVRAALGAAAPRASRADRFEPLAAVVCAALSSALRRQLGVDGLSADDARALRGAIARRDRDVLALLSAVAAADAAPAAPAPAAAGGGGGARRGPRGANALARRADREDVAAAPVALVAAPPVAAGSLLAAGDDGSRAARTSYEQVDIACLLRNVVASSALDTARMTAFDENNDGLVQFGEIARIFGELLRVRLLDGEIEALYDLLDNSLDHIRLVDLARFLDPRDAPRGGAAGAAPGRLELARASTVTTVALSPDGSRVACGGMDFYCVVWDARRDLCRDARLYERRFPKQVGAVALGARGLAVGCFAPGHLDYVADLGAGGGEPAPGDAAWQAGRDVNALALFERAGELAVAAGDAVVIYAVAQRAELYRFEASGTAWGVALGASENHELSRARGGPPVRFAVPSRDAEDAAEWPEWDSALARQQSTLRRAKTHRVLEVGASGDGEDSRLRVTDAGATYVHEDAALRVVEGESSRTRVVSVHESLDKKRLLGPGQDKRAKFPTSKAPISAVFHSLGLDAALALGCVAGAALRGRGALSAAQYAAADLWVTFFYLLELVIRGICHVEVHHSLWKFARDPACVADGAVVALGLAAVFVRHAPYVSWGLALSKCARFLRAARSCARHLRGLRHARAASGRTYAVELDGGAVVGDVDRRDILTNPERRYVDMRRAAGDEVMAPRGFGAARARSGDERETRGSRGRSEAPEPLGTTPPMPRLKRFASRRWKRTRTSRAEADADPHAKGSLGERDRMPVWVRFRCASRTVETHKYVAFGGESGRAEVWRYDVAGRPRPPADGGARDAVECAAGASPRTSRHASRAWSMRFDHTVNCVSLSGSTRRVAACAREVVVVYDFDSRCVVFRLDAGDALYSVALSRSGKSVLFGGASKEVKLCDVTTAALRYEARADDRVRAVALCGDDEVLAFGGFDATLRLHHVGRGAPCAVGECGATARAVAVDRAGAVLAVGGDDALCRCYDLVRGSLSQPSWSAKHRGKVWTVSVTPDGTRVAAGDYANAVVLYAAADGAVLWLKTSWLGKGAPFTWAVHFSGDGDTLAIGHWDAYAYLVDAADLREFGAIERGDRVYAVALSSDGALVAVGGRDKRAAVYAVDGDHIAALFETVHEAFVYAVALSRGRRGNRAIRASFDARGTRATVPEKASARHDDAVLAVGRVDCLVAVFDVASEARTATIAMEGLVQNLCFAPAARDLAIAAEQNTVDVWDLSDASRPREKLVVTRHATTNDVALSLRGFAFCNGTIFSTMGVGSRVPAWYDALNHEVARATLDHPRALRAALRLHRTLVNQVNPVSGESILQYAVRKKSRRAVDQLLHADCPIGLLGDCNGMNAITVALANERKGALSQLLDVMMTSLDGSPLAAAAFSNAHAAIADQYPDLYLDFISRSFLIHDTDVVPPGHNFALMPPTGASVTAGSDHRSPADFWSDFLVKAGARFRYFEHRESDDGAAHRPSGAFHARNSLRHMLSRRSFDGGRAGAAPTFANFATLGGAGVRAHLKKTEVAAMIVPFERVLGTFGGDAVSQDSVLALATRCAASMNDYRVFESQMVRAIIQFKWDHYARSIFIAQCVLCVFHFALVIALYVAVTPAMRLPTRWDPGDRGRPAHGLGEVFALALYLPVVLLTCFLLGLEVRQMLLEGSQNYFAGHAVWKALDLACLSLQLLVDGLLAMEVGGWLLAFFACVNVLFFNWRIISFARGFENWGPLVRMIVKIVWEVRFFSAVVALMLVGFWLAFAIGMQETPTEWLMVFLFNAGFYGEYEKDYLSGDQGFYDWRMDRQLPITTVLQLFMLIFGVLALNLLIAIMNSAYERVRASAVAEMLHEKSMIILSIERLWLPMVISAYGIPHDYFFPRWLLLLGPISILDVSEEKRRAMHDRVVGMRESLS</sequence>
<feature type="compositionally biased region" description="Basic residues" evidence="3">
    <location>
        <begin position="1445"/>
        <end position="1459"/>
    </location>
</feature>
<feature type="repeat" description="WD" evidence="2">
    <location>
        <begin position="968"/>
        <end position="1000"/>
    </location>
</feature>
<dbReference type="Gene3D" id="3.40.50.11500">
    <property type="match status" value="1"/>
</dbReference>
<feature type="region of interest" description="Disordered" evidence="3">
    <location>
        <begin position="362"/>
        <end position="391"/>
    </location>
</feature>
<dbReference type="GeneID" id="20228133"/>
<dbReference type="InterPro" id="IPR043153">
    <property type="entry name" value="DENN_C"/>
</dbReference>
<evidence type="ECO:0000313" key="7">
    <source>
        <dbReference type="Proteomes" id="UP000002729"/>
    </source>
</evidence>
<dbReference type="PROSITE" id="PS50082">
    <property type="entry name" value="WD_REPEATS_2"/>
    <property type="match status" value="1"/>
</dbReference>
<feature type="region of interest" description="Disordered" evidence="3">
    <location>
        <begin position="1408"/>
        <end position="1475"/>
    </location>
</feature>
<organism evidence="7">
    <name type="scientific">Aureococcus anophagefferens</name>
    <name type="common">Harmful bloom alga</name>
    <dbReference type="NCBI Taxonomy" id="44056"/>
    <lineage>
        <taxon>Eukaryota</taxon>
        <taxon>Sar</taxon>
        <taxon>Stramenopiles</taxon>
        <taxon>Ochrophyta</taxon>
        <taxon>Pelagophyceae</taxon>
        <taxon>Pelagomonadales</taxon>
        <taxon>Pelagomonadaceae</taxon>
        <taxon>Aureococcus</taxon>
    </lineage>
</organism>
<feature type="compositionally biased region" description="Acidic residues" evidence="3">
    <location>
        <begin position="653"/>
        <end position="664"/>
    </location>
</feature>
<dbReference type="InParanoid" id="F0Y4S5"/>
<dbReference type="eggNOG" id="KOG2080">
    <property type="taxonomic scope" value="Eukaryota"/>
</dbReference>
<dbReference type="SMART" id="SM00320">
    <property type="entry name" value="WD40"/>
    <property type="match status" value="9"/>
</dbReference>
<dbReference type="PANTHER" id="PTHR10582">
    <property type="entry name" value="TRANSIENT RECEPTOR POTENTIAL ION CHANNEL PROTEIN"/>
    <property type="match status" value="1"/>
</dbReference>
<dbReference type="KEGG" id="aaf:AURANDRAFT_71262"/>
<dbReference type="InterPro" id="IPR015943">
    <property type="entry name" value="WD40/YVTN_repeat-like_dom_sf"/>
</dbReference>
<feature type="transmembrane region" description="Helical" evidence="4">
    <location>
        <begin position="2524"/>
        <end position="2544"/>
    </location>
</feature>
<dbReference type="InterPro" id="IPR001680">
    <property type="entry name" value="WD40_rpt"/>
</dbReference>
<dbReference type="Pfam" id="PF00400">
    <property type="entry name" value="WD40"/>
    <property type="match status" value="1"/>
</dbReference>
<dbReference type="Pfam" id="PF02141">
    <property type="entry name" value="DENN"/>
    <property type="match status" value="1"/>
</dbReference>
<reference evidence="6 7" key="1">
    <citation type="journal article" date="2011" name="Proc. Natl. Acad. Sci. U.S.A.">
        <title>Niche of harmful alga Aureococcus anophagefferens revealed through ecogenomics.</title>
        <authorList>
            <person name="Gobler C.J."/>
            <person name="Berry D.L."/>
            <person name="Dyhrman S.T."/>
            <person name="Wilhelm S.W."/>
            <person name="Salamov A."/>
            <person name="Lobanov A.V."/>
            <person name="Zhang Y."/>
            <person name="Collier J.L."/>
            <person name="Wurch L.L."/>
            <person name="Kustka A.B."/>
            <person name="Dill B.D."/>
            <person name="Shah M."/>
            <person name="VerBerkmoes N.C."/>
            <person name="Kuo A."/>
            <person name="Terry A."/>
            <person name="Pangilinan J."/>
            <person name="Lindquist E.A."/>
            <person name="Lucas S."/>
            <person name="Paulsen I.T."/>
            <person name="Hattenrath-Lehmann T.K."/>
            <person name="Talmage S.C."/>
            <person name="Walker E.A."/>
            <person name="Koch F."/>
            <person name="Burson A.M."/>
            <person name="Marcoval M.A."/>
            <person name="Tang Y.Z."/>
            <person name="Lecleir G.R."/>
            <person name="Coyne K.J."/>
            <person name="Berg G.M."/>
            <person name="Bertrand E.M."/>
            <person name="Saito M.A."/>
            <person name="Gladyshev V.N."/>
            <person name="Grigoriev I.V."/>
        </authorList>
    </citation>
    <scope>NUCLEOTIDE SEQUENCE [LARGE SCALE GENOMIC DNA]</scope>
    <source>
        <strain evidence="7">CCMP 1984</strain>
    </source>
</reference>
<dbReference type="PROSITE" id="PS00018">
    <property type="entry name" value="EF_HAND_1"/>
    <property type="match status" value="1"/>
</dbReference>
<protein>
    <recommendedName>
        <fullName evidence="5">cDENN domain-containing protein</fullName>
    </recommendedName>
</protein>
<dbReference type="SUPFAM" id="SSF69322">
    <property type="entry name" value="Tricorn protease domain 2"/>
    <property type="match status" value="1"/>
</dbReference>
<keyword evidence="7" id="KW-1185">Reference proteome</keyword>
<feature type="compositionally biased region" description="Basic and acidic residues" evidence="3">
    <location>
        <begin position="362"/>
        <end position="383"/>
    </location>
</feature>
<dbReference type="eggNOG" id="KOG3676">
    <property type="taxonomic scope" value="Eukaryota"/>
</dbReference>
<dbReference type="Gene3D" id="2.130.10.10">
    <property type="entry name" value="YVTN repeat-like/Quinoprotein amine dehydrogenase"/>
    <property type="match status" value="3"/>
</dbReference>
<proteinExistence type="predicted"/>
<feature type="compositionally biased region" description="Low complexity" evidence="3">
    <location>
        <begin position="695"/>
        <end position="705"/>
    </location>
</feature>
<keyword evidence="2" id="KW-0853">WD repeat</keyword>
<dbReference type="OrthoDB" id="17410at2759"/>
<evidence type="ECO:0000256" key="4">
    <source>
        <dbReference type="SAM" id="Phobius"/>
    </source>
</evidence>
<feature type="transmembrane region" description="Helical" evidence="4">
    <location>
        <begin position="2347"/>
        <end position="2370"/>
    </location>
</feature>
<dbReference type="EMBL" id="GL833125">
    <property type="protein sequence ID" value="EGB09919.1"/>
    <property type="molecule type" value="Genomic_DNA"/>
</dbReference>
<dbReference type="GO" id="GO:0005886">
    <property type="term" value="C:plasma membrane"/>
    <property type="evidence" value="ECO:0007669"/>
    <property type="project" value="TreeGrafter"/>
</dbReference>
<evidence type="ECO:0000259" key="5">
    <source>
        <dbReference type="SMART" id="SM00799"/>
    </source>
</evidence>
<feature type="transmembrane region" description="Helical" evidence="4">
    <location>
        <begin position="2454"/>
        <end position="2477"/>
    </location>
</feature>
<dbReference type="InterPro" id="IPR001194">
    <property type="entry name" value="cDENN_dom"/>
</dbReference>
<feature type="transmembrane region" description="Helical" evidence="4">
    <location>
        <begin position="2304"/>
        <end position="2326"/>
    </location>
</feature>
<evidence type="ECO:0000256" key="1">
    <source>
        <dbReference type="ARBA" id="ARBA00022737"/>
    </source>
</evidence>
<dbReference type="SMART" id="SM00799">
    <property type="entry name" value="DENN"/>
    <property type="match status" value="1"/>
</dbReference>
<feature type="compositionally biased region" description="Basic and acidic residues" evidence="3">
    <location>
        <begin position="1417"/>
        <end position="1433"/>
    </location>
</feature>
<evidence type="ECO:0000256" key="2">
    <source>
        <dbReference type="PROSITE-ProRule" id="PRU00221"/>
    </source>
</evidence>
<feature type="compositionally biased region" description="Basic and acidic residues" evidence="3">
    <location>
        <begin position="1460"/>
        <end position="1475"/>
    </location>
</feature>
<keyword evidence="1" id="KW-0677">Repeat</keyword>
<name>F0Y4S5_AURAN</name>
<dbReference type="SUPFAM" id="SSF63829">
    <property type="entry name" value="Calcium-dependent phosphotriesterase"/>
    <property type="match status" value="1"/>
</dbReference>